<accession>I5BQE5</accession>
<dbReference type="Proteomes" id="UP000004622">
    <property type="component" value="Unassembled WGS sequence"/>
</dbReference>
<comment type="caution">
    <text evidence="1">The sequence shown here is derived from an EMBL/GenBank/DDBJ whole genome shotgun (WGS) entry which is preliminary data.</text>
</comment>
<evidence type="ECO:0000313" key="2">
    <source>
        <dbReference type="Proteomes" id="UP000004622"/>
    </source>
</evidence>
<dbReference type="EMBL" id="AJXZ01000072">
    <property type="protein sequence ID" value="EIM71797.1"/>
    <property type="molecule type" value="Genomic_DNA"/>
</dbReference>
<dbReference type="AlphaFoldDB" id="I5BQE5"/>
<sequence length="30" mass="3232">MNAGQLPAPETNGKRYLKFPLNALEGASWG</sequence>
<gene>
    <name evidence="1" type="ORF">A33O_22409</name>
</gene>
<name>I5BQE5_9HYPH</name>
<protein>
    <submittedName>
        <fullName evidence="1">Uncharacterized protein</fullName>
    </submittedName>
</protein>
<dbReference type="PATRIC" id="fig|1189611.3.peg.4496"/>
<evidence type="ECO:0000313" key="1">
    <source>
        <dbReference type="EMBL" id="EIM71797.1"/>
    </source>
</evidence>
<reference evidence="1 2" key="1">
    <citation type="journal article" date="2012" name="J. Bacteriol.">
        <title>Genome Sequence of Nitratireductor aquibiodomus Strain RA22.</title>
        <authorList>
            <person name="Singh A."/>
            <person name="Jangir P.K."/>
            <person name="Kumari C."/>
            <person name="Sharma R."/>
        </authorList>
    </citation>
    <scope>NUCLEOTIDE SEQUENCE [LARGE SCALE GENOMIC DNA]</scope>
    <source>
        <strain evidence="1 2">RA22</strain>
    </source>
</reference>
<organism evidence="1 2">
    <name type="scientific">Nitratireductor aquibiodomus RA22</name>
    <dbReference type="NCBI Taxonomy" id="1189611"/>
    <lineage>
        <taxon>Bacteria</taxon>
        <taxon>Pseudomonadati</taxon>
        <taxon>Pseudomonadota</taxon>
        <taxon>Alphaproteobacteria</taxon>
        <taxon>Hyphomicrobiales</taxon>
        <taxon>Phyllobacteriaceae</taxon>
        <taxon>Nitratireductor</taxon>
    </lineage>
</organism>
<proteinExistence type="predicted"/>